<dbReference type="SUPFAM" id="SSF57850">
    <property type="entry name" value="RING/U-box"/>
    <property type="match status" value="2"/>
</dbReference>
<evidence type="ECO:0000256" key="3">
    <source>
        <dbReference type="ARBA" id="ARBA00022679"/>
    </source>
</evidence>
<dbReference type="Pfam" id="PF05773">
    <property type="entry name" value="RWD"/>
    <property type="match status" value="1"/>
</dbReference>
<evidence type="ECO:0000256" key="8">
    <source>
        <dbReference type="ARBA" id="ARBA00022833"/>
    </source>
</evidence>
<dbReference type="PROSITE" id="PS51873">
    <property type="entry name" value="TRIAD"/>
    <property type="match status" value="1"/>
</dbReference>
<dbReference type="InterPro" id="IPR006575">
    <property type="entry name" value="RWD_dom"/>
</dbReference>
<dbReference type="STRING" id="30732.ENSOMEP00000009986"/>
<dbReference type="InterPro" id="IPR031127">
    <property type="entry name" value="E3_UB_ligase_RBR"/>
</dbReference>
<evidence type="ECO:0000259" key="12">
    <source>
        <dbReference type="PROSITE" id="PS50908"/>
    </source>
</evidence>
<dbReference type="Ensembl" id="ENSOMET00000016677.1">
    <property type="protein sequence ID" value="ENSOMEP00000009986.1"/>
    <property type="gene ID" value="ENSOMEG00000011259.1"/>
</dbReference>
<organism evidence="14 15">
    <name type="scientific">Oryzias melastigma</name>
    <name type="common">Marine medaka</name>
    <dbReference type="NCBI Taxonomy" id="30732"/>
    <lineage>
        <taxon>Eukaryota</taxon>
        <taxon>Metazoa</taxon>
        <taxon>Chordata</taxon>
        <taxon>Craniata</taxon>
        <taxon>Vertebrata</taxon>
        <taxon>Euteleostomi</taxon>
        <taxon>Actinopterygii</taxon>
        <taxon>Neopterygii</taxon>
        <taxon>Teleostei</taxon>
        <taxon>Neoteleostei</taxon>
        <taxon>Acanthomorphata</taxon>
        <taxon>Ovalentaria</taxon>
        <taxon>Atherinomorphae</taxon>
        <taxon>Beloniformes</taxon>
        <taxon>Adrianichthyidae</taxon>
        <taxon>Oryziinae</taxon>
        <taxon>Oryzias</taxon>
    </lineage>
</organism>
<feature type="transmembrane region" description="Helical" evidence="10">
    <location>
        <begin position="399"/>
        <end position="421"/>
    </location>
</feature>
<keyword evidence="4" id="KW-0479">Metal-binding</keyword>
<dbReference type="InterPro" id="IPR016135">
    <property type="entry name" value="UBQ-conjugating_enzyme/RWD"/>
</dbReference>
<evidence type="ECO:0000256" key="7">
    <source>
        <dbReference type="ARBA" id="ARBA00022786"/>
    </source>
</evidence>
<evidence type="ECO:0000256" key="2">
    <source>
        <dbReference type="ARBA" id="ARBA00012251"/>
    </source>
</evidence>
<comment type="catalytic activity">
    <reaction evidence="1">
        <text>[E2 ubiquitin-conjugating enzyme]-S-ubiquitinyl-L-cysteine + [acceptor protein]-L-lysine = [E2 ubiquitin-conjugating enzyme]-L-cysteine + [acceptor protein]-N(6)-ubiquitinyl-L-lysine.</text>
        <dbReference type="EC" id="2.3.2.31"/>
    </reaction>
</comment>
<protein>
    <recommendedName>
        <fullName evidence="2">RBR-type E3 ubiquitin transferase</fullName>
        <ecNumber evidence="2">2.3.2.31</ecNumber>
    </recommendedName>
</protein>
<dbReference type="PROSITE" id="PS50908">
    <property type="entry name" value="RWD"/>
    <property type="match status" value="1"/>
</dbReference>
<evidence type="ECO:0000259" key="11">
    <source>
        <dbReference type="PROSITE" id="PS50089"/>
    </source>
</evidence>
<keyword evidence="3" id="KW-0808">Transferase</keyword>
<dbReference type="InterPro" id="IPR044066">
    <property type="entry name" value="TRIAD_supradom"/>
</dbReference>
<dbReference type="FunFam" id="3.30.40.10:FF:000137">
    <property type="entry name" value="RanBP-type and C3HC4-type zinc finger-containing protein 1"/>
    <property type="match status" value="1"/>
</dbReference>
<dbReference type="GeneTree" id="ENSGT00940000154507"/>
<accession>A0A3B3BWB3</accession>
<dbReference type="InterPro" id="IPR001841">
    <property type="entry name" value="Znf_RING"/>
</dbReference>
<dbReference type="GO" id="GO:0008270">
    <property type="term" value="F:zinc ion binding"/>
    <property type="evidence" value="ECO:0007669"/>
    <property type="project" value="UniProtKB-KW"/>
</dbReference>
<dbReference type="PANTHER" id="PTHR11685">
    <property type="entry name" value="RBR FAMILY RING FINGER AND IBR DOMAIN-CONTAINING"/>
    <property type="match status" value="1"/>
</dbReference>
<evidence type="ECO:0000256" key="9">
    <source>
        <dbReference type="PROSITE-ProRule" id="PRU00175"/>
    </source>
</evidence>
<keyword evidence="10" id="KW-1133">Transmembrane helix</keyword>
<keyword evidence="10" id="KW-0812">Transmembrane</keyword>
<dbReference type="InterPro" id="IPR013083">
    <property type="entry name" value="Znf_RING/FYVE/PHD"/>
</dbReference>
<keyword evidence="7" id="KW-0833">Ubl conjugation pathway</keyword>
<dbReference type="SUPFAM" id="SSF54495">
    <property type="entry name" value="UBC-like"/>
    <property type="match status" value="1"/>
</dbReference>
<dbReference type="GO" id="GO:0061630">
    <property type="term" value="F:ubiquitin protein ligase activity"/>
    <property type="evidence" value="ECO:0007669"/>
    <property type="project" value="UniProtKB-EC"/>
</dbReference>
<dbReference type="SMART" id="SM00591">
    <property type="entry name" value="RWD"/>
    <property type="match status" value="1"/>
</dbReference>
<dbReference type="Gene3D" id="3.30.40.10">
    <property type="entry name" value="Zinc/RING finger domain, C3HC4 (zinc finger)"/>
    <property type="match status" value="1"/>
</dbReference>
<keyword evidence="10" id="KW-0472">Membrane</keyword>
<dbReference type="GO" id="GO:0016567">
    <property type="term" value="P:protein ubiquitination"/>
    <property type="evidence" value="ECO:0007669"/>
    <property type="project" value="InterPro"/>
</dbReference>
<dbReference type="SMART" id="SM00184">
    <property type="entry name" value="RING"/>
    <property type="match status" value="1"/>
</dbReference>
<dbReference type="Pfam" id="PF01485">
    <property type="entry name" value="IBR"/>
    <property type="match status" value="1"/>
</dbReference>
<proteinExistence type="predicted"/>
<dbReference type="InterPro" id="IPR017907">
    <property type="entry name" value="Znf_RING_CS"/>
</dbReference>
<evidence type="ECO:0000313" key="14">
    <source>
        <dbReference type="Ensembl" id="ENSOMEP00000009986.1"/>
    </source>
</evidence>
<dbReference type="AlphaFoldDB" id="A0A3B3BWB3"/>
<keyword evidence="8" id="KW-0862">Zinc</keyword>
<reference evidence="14" key="2">
    <citation type="submission" date="2025-09" db="UniProtKB">
        <authorList>
            <consortium name="Ensembl"/>
        </authorList>
    </citation>
    <scope>IDENTIFICATION</scope>
</reference>
<name>A0A3B3BWB3_ORYME</name>
<dbReference type="CDD" id="cd16628">
    <property type="entry name" value="RING-HC_RBR_RNF14"/>
    <property type="match status" value="1"/>
</dbReference>
<dbReference type="EC" id="2.3.2.31" evidence="2"/>
<dbReference type="InterPro" id="IPR002867">
    <property type="entry name" value="IBR_dom"/>
</dbReference>
<feature type="domain" description="RWD" evidence="12">
    <location>
        <begin position="10"/>
        <end position="131"/>
    </location>
</feature>
<keyword evidence="15" id="KW-1185">Reference proteome</keyword>
<dbReference type="PROSITE" id="PS00518">
    <property type="entry name" value="ZF_RING_1"/>
    <property type="match status" value="1"/>
</dbReference>
<evidence type="ECO:0000313" key="15">
    <source>
        <dbReference type="Proteomes" id="UP000261560"/>
    </source>
</evidence>
<feature type="domain" description="RING-type" evidence="11">
    <location>
        <begin position="197"/>
        <end position="243"/>
    </location>
</feature>
<evidence type="ECO:0000256" key="10">
    <source>
        <dbReference type="SAM" id="Phobius"/>
    </source>
</evidence>
<dbReference type="PaxDb" id="30732-ENSOMEP00000009986"/>
<evidence type="ECO:0000259" key="13">
    <source>
        <dbReference type="PROSITE" id="PS51873"/>
    </source>
</evidence>
<dbReference type="CDD" id="cd23820">
    <property type="entry name" value="RWD_RNF14"/>
    <property type="match status" value="1"/>
</dbReference>
<dbReference type="CDD" id="cd20341">
    <property type="entry name" value="BRcat_RBR_RNF14"/>
    <property type="match status" value="1"/>
</dbReference>
<dbReference type="PROSITE" id="PS50089">
    <property type="entry name" value="ZF_RING_2"/>
    <property type="match status" value="1"/>
</dbReference>
<dbReference type="InterPro" id="IPR031128">
    <property type="entry name" value="RNF14_RING-HC_Zfn"/>
</dbReference>
<evidence type="ECO:0000256" key="5">
    <source>
        <dbReference type="ARBA" id="ARBA00022737"/>
    </source>
</evidence>
<evidence type="ECO:0000256" key="6">
    <source>
        <dbReference type="ARBA" id="ARBA00022771"/>
    </source>
</evidence>
<evidence type="ECO:0000256" key="4">
    <source>
        <dbReference type="ARBA" id="ARBA00022723"/>
    </source>
</evidence>
<feature type="domain" description="RING-type" evidence="13">
    <location>
        <begin position="193"/>
        <end position="443"/>
    </location>
</feature>
<evidence type="ECO:0000256" key="1">
    <source>
        <dbReference type="ARBA" id="ARBA00001798"/>
    </source>
</evidence>
<reference evidence="14" key="1">
    <citation type="submission" date="2025-08" db="UniProtKB">
        <authorList>
            <consortium name="Ensembl"/>
        </authorList>
    </citation>
    <scope>IDENTIFICATION</scope>
</reference>
<keyword evidence="6 9" id="KW-0863">Zinc-finger</keyword>
<dbReference type="Proteomes" id="UP000261560">
    <property type="component" value="Unplaced"/>
</dbReference>
<dbReference type="OMA" id="SVKWLEP"/>
<dbReference type="SMART" id="SM00647">
    <property type="entry name" value="IBR"/>
    <property type="match status" value="1"/>
</dbReference>
<keyword evidence="5" id="KW-0677">Repeat</keyword>
<dbReference type="Gene3D" id="2.20.25.20">
    <property type="match status" value="1"/>
</dbReference>
<sequence length="465" mass="52672">MNTDLEEQEDELIALQSIYYESEEFVRKESKSAGEIRVSVELPADFTVVLKHDGTLRKYQISFLPPLLLTFELPEDYPSSSPPSFTLTCSWLTRTQLDSLSVQLVDLYQATGGAVVLFSWIQFLKEDALKFLDIHSVFEQQAPTQQEQHIPATDSPANKPQLYANLSLTSSQILLSQILIHNASQKRKVFGTTVFDCGICFSAWLGSECVQLHGCGHVFCQACLREFCKVQITEGNIQGVTCPQAGCPATPTPAQVKTLVGEELFNHYDRLLLQFTLDRMPDLIYCPRPSCSSAILLENSSTVALCPGCHFAFCVTCKKTYHGASKCYEEKVIQKEQIATPELSLPESEERRRLLEKRYGYASWVMLEETVNEKWKNCNTQPCPHCYCAIEVLHYMKTIAMIILLFKSVFDFYCAICFYVAEKRRMPPHVVHSVQSFFYLASNLIFTTIRLATVIRRGLGFISNC</sequence>
<dbReference type="Gene3D" id="3.10.110.10">
    <property type="entry name" value="Ubiquitin Conjugating Enzyme"/>
    <property type="match status" value="1"/>
</dbReference>